<accession>A0A177NHM2</accession>
<evidence type="ECO:0000313" key="5">
    <source>
        <dbReference type="EMBL" id="OAI16953.1"/>
    </source>
</evidence>
<dbReference type="OrthoDB" id="9767116at2"/>
<comment type="similarity">
    <text evidence="1">Belongs to the protease inhibitor I39 (alpha-2-macroglobulin) family. Bacterial alpha-2-macroglobulin subfamily.</text>
</comment>
<dbReference type="PANTHER" id="PTHR40094">
    <property type="entry name" value="ALPHA-2-MACROGLOBULIN HOMOLOG"/>
    <property type="match status" value="1"/>
</dbReference>
<feature type="domain" description="Alpha-2-macroglobulin bait region" evidence="3">
    <location>
        <begin position="1285"/>
        <end position="1424"/>
    </location>
</feature>
<dbReference type="Pfam" id="PF07703">
    <property type="entry name" value="A2M_BRD"/>
    <property type="match status" value="1"/>
</dbReference>
<dbReference type="InterPro" id="IPR002890">
    <property type="entry name" value="MG2"/>
</dbReference>
<feature type="region of interest" description="Disordered" evidence="2">
    <location>
        <begin position="774"/>
        <end position="801"/>
    </location>
</feature>
<dbReference type="Pfam" id="PF17973">
    <property type="entry name" value="bMG10"/>
    <property type="match status" value="1"/>
</dbReference>
<dbReference type="InterPro" id="IPR041246">
    <property type="entry name" value="Bact_MG10"/>
</dbReference>
<dbReference type="Gene3D" id="2.60.40.1930">
    <property type="match status" value="1"/>
</dbReference>
<evidence type="ECO:0000259" key="3">
    <source>
        <dbReference type="SMART" id="SM01359"/>
    </source>
</evidence>
<name>A0A177NHM2_9GAMM</name>
<dbReference type="InterPro" id="IPR001599">
    <property type="entry name" value="Macroglobln_a2"/>
</dbReference>
<dbReference type="InterPro" id="IPR051802">
    <property type="entry name" value="YfhM-like"/>
</dbReference>
<dbReference type="InterPro" id="IPR008930">
    <property type="entry name" value="Terpenoid_cyclase/PrenylTrfase"/>
</dbReference>
<protein>
    <recommendedName>
        <fullName evidence="7">Alpha-2-macroglobulin</fullName>
    </recommendedName>
</protein>
<dbReference type="InterPro" id="IPR021868">
    <property type="entry name" value="Alpha_2_Macroglob_MG3"/>
</dbReference>
<dbReference type="GO" id="GO:0004866">
    <property type="term" value="F:endopeptidase inhibitor activity"/>
    <property type="evidence" value="ECO:0007669"/>
    <property type="project" value="InterPro"/>
</dbReference>
<dbReference type="RefSeq" id="WP_066980782.1">
    <property type="nucleotide sequence ID" value="NZ_LUUI01000092.1"/>
</dbReference>
<dbReference type="SMART" id="SM01360">
    <property type="entry name" value="A2M"/>
    <property type="match status" value="1"/>
</dbReference>
<gene>
    <name evidence="5" type="ORF">A1359_07115</name>
</gene>
<keyword evidence="6" id="KW-1185">Reference proteome</keyword>
<dbReference type="Gene3D" id="1.50.10.20">
    <property type="match status" value="1"/>
</dbReference>
<comment type="caution">
    <text evidence="5">The sequence shown here is derived from an EMBL/GenBank/DDBJ whole genome shotgun (WGS) entry which is preliminary data.</text>
</comment>
<dbReference type="Proteomes" id="UP000078476">
    <property type="component" value="Unassembled WGS sequence"/>
</dbReference>
<dbReference type="Pfam" id="PF00207">
    <property type="entry name" value="A2M"/>
    <property type="match status" value="1"/>
</dbReference>
<feature type="domain" description="Alpha-2-macroglobulin" evidence="4">
    <location>
        <begin position="1490"/>
        <end position="1578"/>
    </location>
</feature>
<dbReference type="InterPro" id="IPR011625">
    <property type="entry name" value="A2M_N_BRD"/>
</dbReference>
<dbReference type="Pfam" id="PF01835">
    <property type="entry name" value="MG2"/>
    <property type="match status" value="1"/>
</dbReference>
<sequence length="2163" mass="239070">MQPTGSARQSCHTAKIIAFQPDEKDKSFMIMSSRHGLIGRLATLLCLMLLLSACREQTHSAAVPSIYLLNHQHWTTVLVLNFTDAIAPPEDNGEPLTEAHPQLQPAIEGEWRWQDPSRLVFFPKQQTLAPDIDLKISLKDLKLHPSYSLEKTELKFHTPELQVIRQQCRWMDTDQAPLRRSLEFLVELNYPLAKPIFSAALANGSAIAMHADDGARIMAVSDPLLRPAEDSSIKAVFVAGSVQLLTADPKLVELAELANGAECEFPLKRSDWDKTDAKQTPIVNGIAVDRIDDKLLISLKGQALTESATKLNAGKPVTAGIAISPAIEGSWHYGEAAAGADLVFTPKSADLLKPGSRYQVTVEKAAFPNLSFEKPQYSAELNMPEMAANILSVQLYSDPQAPKIKRVTASLAFSYPPQRDSLAAKTALWSRTLPAKSFDNALAFEISYDEKHPKLAYLKSAPIEIGAAPSEIKIVLDKSIVAAIGGEPSKRDTHSSISIPSAQDYLQVTELELNSVIKEDDSIERLIVLKTTVPLKNPTELEHAVQVYILPDCALKNPQRPKFCAQKEVTEWQSPNQVDAEVLKAATPVAVKWSDADSEDKTLQHMNFTAPENKQLLVVVNKGLESIDGFRLSKDARYLKELGANKRELKILHEGSLLSLSGDKKLGVTTRGINQVKVQLQRILPHNMHHLVQFTSGSFQNPDFNLPIEHFAEKFSYDEILPAGQDMQRQYFAVDFARFSKNNGYPPRGLFILSVAEKKPEPAENCQSLEAADDNADENQANAESEAGGSEQNGCDADTDDEVDQDKRLVLLTDMGLLAKTAADGKQTVFVMSFRSGQPVAGAQVSLLGMNGVAVFSGKTDAQGQVSFPTTEGLKAEKTPTVYLAEKDGDLSFLPFNRDNRQLDVSRFDIDGLHDSADSLQAYLFSDRGIYRPGDTVNIGLILRKRDWSTLPVGLPLKAVIRDPEMQEVWSRTIGFGAEGFEEISWTSPTAGKTGTYRIELIVADKSKKSLGSTRVRVEEFQPDRLQVKTELLAAPAKGWITADGAKARITVRNLFGTAAEGNIAKLELTARPWVGQVPGYSDYRFRRSAPENIPDTPQALGEVKTNAEGEAIFDLPLASIAEPVYEISLAGEGFEKGSGRSVIAMATALVSRQAYLLGYKADGSLDYIAKDSPRKLSLLALGADFQPRQTETLTADIYEIRYVSTLVKREDGLYQYQSVQRQELRKTELLTLNKGMADFTLPSENPGRFYVLFKNADGETLNRVDYTVAGDGNVTRNIERNAELNLTLNKTEYQPGESLEVQIVAPYQGAGLITVEQDGVLSSQWFKTSTTASTQKISLPNNISGNAYLSVAFVRSLDSREIYMSPLSYGVVPFSISKQRYTQQVSLKVPEKVQPGTNLDVSYQVKEATKLVIYAVDEGILQFAHYSNPTPLDYFFRKRALQVKSHQILDLILPDFALVHNLSTPGGDEDAQLGKYKNPFARKHKAPMAFWSGIIDAQPGEHTLSIPVPDYFNGKIRVIAVAVNAGKLAVPVSYTVAAQAYVIQPQQPYVAAPGDEFDMGVLVANNSEQAGKQELQVSVVAGEVLELLSANPQTLSLAQGQDGTVRFHARVKDKLGPVNVRYQVSGAAETAVYSEEMSIRPSQPLLTTLQGGVLSVDQQRKGEVRQLDLQRDMYPEQRQTELALSLTPAAYLRGIVEFLKNYPYGCTEQITSQAFPAVVLGANPELGLSAKDVQKLLERSIHTLQTRQKHDGSFGYWSASDDGMPFYSMYATHMLLEAKDRGHNVPESMLQRALSYADEFAQSRQYSQDQHDAKAYAFYLLARNGQNVAERLRAFEADLQAQSKSSGEPIASRTRFFIGAAYKLHHLDQDAERHFGEIQRQWQASGILPKDMQNNPEDLSLYLFLVGKHLPELLDIQDPKFGGYLLELGQDLVGQRMNSFRGSMALLGLGSLWTRFEQDQQQSFTVLAGTPLAQLELQGKSIKTALLTPTSRPLEIRGEGKWSLYYQLSETGYERAPPSAAIANKLSINRQLLNDKGETIDHLGLQDKLHIRIALHPDQAMQDVAVVMLIPGGFEIDLSEHGLAERKSLPIDKKPLWQPDCIDVQEDRLVLFGDLDGGEKYFEFRLKPLNSGTYQVPSVFAEGMYDTEILYRGLGDVVKVEE</sequence>
<dbReference type="EMBL" id="LUUI01000092">
    <property type="protein sequence ID" value="OAI16953.1"/>
    <property type="molecule type" value="Genomic_DNA"/>
</dbReference>
<reference evidence="5 6" key="1">
    <citation type="submission" date="2016-03" db="EMBL/GenBank/DDBJ databases">
        <authorList>
            <person name="Ploux O."/>
        </authorList>
    </citation>
    <scope>NUCLEOTIDE SEQUENCE [LARGE SCALE GENOMIC DNA]</scope>
    <source>
        <strain evidence="5 6">R-45370</strain>
    </source>
</reference>
<evidence type="ECO:0000313" key="6">
    <source>
        <dbReference type="Proteomes" id="UP000078476"/>
    </source>
</evidence>
<feature type="compositionally biased region" description="Low complexity" evidence="2">
    <location>
        <begin position="778"/>
        <end position="787"/>
    </location>
</feature>
<dbReference type="SUPFAM" id="SSF48239">
    <property type="entry name" value="Terpenoid cyclases/Protein prenyltransferases"/>
    <property type="match status" value="1"/>
</dbReference>
<dbReference type="SMART" id="SM01359">
    <property type="entry name" value="A2M_N_2"/>
    <property type="match status" value="1"/>
</dbReference>
<dbReference type="STRING" id="980561.A1359_07115"/>
<evidence type="ECO:0008006" key="7">
    <source>
        <dbReference type="Google" id="ProtNLM"/>
    </source>
</evidence>
<dbReference type="CDD" id="cd02891">
    <property type="entry name" value="A2M_like"/>
    <property type="match status" value="1"/>
</dbReference>
<evidence type="ECO:0000259" key="4">
    <source>
        <dbReference type="SMART" id="SM01360"/>
    </source>
</evidence>
<evidence type="ECO:0000256" key="2">
    <source>
        <dbReference type="SAM" id="MobiDB-lite"/>
    </source>
</evidence>
<organism evidence="5 6">
    <name type="scientific">Methylomonas lenta</name>
    <dbReference type="NCBI Taxonomy" id="980561"/>
    <lineage>
        <taxon>Bacteria</taxon>
        <taxon>Pseudomonadati</taxon>
        <taxon>Pseudomonadota</taxon>
        <taxon>Gammaproteobacteria</taxon>
        <taxon>Methylococcales</taxon>
        <taxon>Methylococcaceae</taxon>
        <taxon>Methylomonas</taxon>
    </lineage>
</organism>
<dbReference type="Pfam" id="PF11974">
    <property type="entry name" value="bMG3"/>
    <property type="match status" value="1"/>
</dbReference>
<evidence type="ECO:0000256" key="1">
    <source>
        <dbReference type="ARBA" id="ARBA00010556"/>
    </source>
</evidence>
<proteinExistence type="inferred from homology"/>
<dbReference type="PANTHER" id="PTHR40094:SF1">
    <property type="entry name" value="UBIQUITIN DOMAIN-CONTAINING PROTEIN"/>
    <property type="match status" value="1"/>
</dbReference>